<reference evidence="1 2" key="1">
    <citation type="journal article" date="2023" name="Sci. Data">
        <title>Genome assembly of the Korean intertidal mud-creeper Batillaria attramentaria.</title>
        <authorList>
            <person name="Patra A.K."/>
            <person name="Ho P.T."/>
            <person name="Jun S."/>
            <person name="Lee S.J."/>
            <person name="Kim Y."/>
            <person name="Won Y.J."/>
        </authorList>
    </citation>
    <scope>NUCLEOTIDE SEQUENCE [LARGE SCALE GENOMIC DNA]</scope>
    <source>
        <strain evidence="1">Wonlab-2016</strain>
    </source>
</reference>
<organism evidence="1 2">
    <name type="scientific">Batillaria attramentaria</name>
    <dbReference type="NCBI Taxonomy" id="370345"/>
    <lineage>
        <taxon>Eukaryota</taxon>
        <taxon>Metazoa</taxon>
        <taxon>Spiralia</taxon>
        <taxon>Lophotrochozoa</taxon>
        <taxon>Mollusca</taxon>
        <taxon>Gastropoda</taxon>
        <taxon>Caenogastropoda</taxon>
        <taxon>Sorbeoconcha</taxon>
        <taxon>Cerithioidea</taxon>
        <taxon>Batillariidae</taxon>
        <taxon>Batillaria</taxon>
    </lineage>
</organism>
<feature type="non-terminal residue" evidence="1">
    <location>
        <position position="1"/>
    </location>
</feature>
<proteinExistence type="predicted"/>
<gene>
    <name evidence="1" type="ORF">BaRGS_00000081</name>
</gene>
<sequence length="147" mass="16178">CPGEQQAMTVGVPARLLYPCQVSIETSFRQLLSLSASDAHRIEGGGRGFSDTGLGSNNGPCISLRYISLERSADGSERVGVLKLTAIERQLLWIFPDPYIHDSGVDGKRLRHPFRFGKQTNNKEQGKVPVVLLAREDNDLDSDVRVL</sequence>
<keyword evidence="2" id="KW-1185">Reference proteome</keyword>
<evidence type="ECO:0000313" key="1">
    <source>
        <dbReference type="EMBL" id="KAK7508515.1"/>
    </source>
</evidence>
<accession>A0ABD0MAX1</accession>
<comment type="caution">
    <text evidence="1">The sequence shown here is derived from an EMBL/GenBank/DDBJ whole genome shotgun (WGS) entry which is preliminary data.</text>
</comment>
<evidence type="ECO:0000313" key="2">
    <source>
        <dbReference type="Proteomes" id="UP001519460"/>
    </source>
</evidence>
<dbReference type="EMBL" id="JACVVK020000001">
    <property type="protein sequence ID" value="KAK7508515.1"/>
    <property type="molecule type" value="Genomic_DNA"/>
</dbReference>
<dbReference type="AlphaFoldDB" id="A0ABD0MAX1"/>
<protein>
    <submittedName>
        <fullName evidence="1">Uncharacterized protein</fullName>
    </submittedName>
</protein>
<name>A0ABD0MAX1_9CAEN</name>
<dbReference type="Proteomes" id="UP001519460">
    <property type="component" value="Unassembled WGS sequence"/>
</dbReference>